<dbReference type="OMA" id="KMIRIML"/>
<feature type="signal peptide" evidence="2">
    <location>
        <begin position="1"/>
        <end position="23"/>
    </location>
</feature>
<reference evidence="4" key="1">
    <citation type="submission" date="2011-08" db="EMBL/GenBank/DDBJ databases">
        <authorList>
            <person name="Rombauts S."/>
        </authorList>
    </citation>
    <scope>NUCLEOTIDE SEQUENCE</scope>
    <source>
        <strain evidence="4">London</strain>
    </source>
</reference>
<proteinExistence type="predicted"/>
<gene>
    <name evidence="3" type="primary">107360251</name>
</gene>
<organism evidence="3 4">
    <name type="scientific">Tetranychus urticae</name>
    <name type="common">Two-spotted spider mite</name>
    <dbReference type="NCBI Taxonomy" id="32264"/>
    <lineage>
        <taxon>Eukaryota</taxon>
        <taxon>Metazoa</taxon>
        <taxon>Ecdysozoa</taxon>
        <taxon>Arthropoda</taxon>
        <taxon>Chelicerata</taxon>
        <taxon>Arachnida</taxon>
        <taxon>Acari</taxon>
        <taxon>Acariformes</taxon>
        <taxon>Trombidiformes</taxon>
        <taxon>Prostigmata</taxon>
        <taxon>Eleutherengona</taxon>
        <taxon>Raphignathae</taxon>
        <taxon>Tetranychoidea</taxon>
        <taxon>Tetranychidae</taxon>
        <taxon>Tetranychus</taxon>
    </lineage>
</organism>
<reference evidence="3" key="2">
    <citation type="submission" date="2015-06" db="UniProtKB">
        <authorList>
            <consortium name="EnsemblMetazoa"/>
        </authorList>
    </citation>
    <scope>IDENTIFICATION</scope>
</reference>
<feature type="chain" id="PRO_5004580998" description="Single domain-containing protein" evidence="2">
    <location>
        <begin position="24"/>
        <end position="170"/>
    </location>
</feature>
<feature type="compositionally biased region" description="Polar residues" evidence="1">
    <location>
        <begin position="135"/>
        <end position="148"/>
    </location>
</feature>
<name>T1K462_TETUR</name>
<evidence type="ECO:0008006" key="5">
    <source>
        <dbReference type="Google" id="ProtNLM"/>
    </source>
</evidence>
<evidence type="ECO:0000256" key="1">
    <source>
        <dbReference type="SAM" id="MobiDB-lite"/>
    </source>
</evidence>
<evidence type="ECO:0000313" key="3">
    <source>
        <dbReference type="EnsemblMetazoa" id="tetur05g01460.1"/>
    </source>
</evidence>
<keyword evidence="4" id="KW-1185">Reference proteome</keyword>
<accession>T1K462</accession>
<protein>
    <recommendedName>
        <fullName evidence="5">Single domain-containing protein</fullName>
    </recommendedName>
</protein>
<sequence>MAEIFSLIVQFFMSMIFGVLNLGDEIGINGQNGNPERFRRSTLDEMLPSCRANYDCVPRSACQQPELLNPVERSIISATSCQPDFKSSEPYVCCPKKPEQSGQPSSLPDQSMSALKVVKGMGDKMLRIMLDPKKNANQGSKIASQSKSDSVDGYDGFMDEILSTLENMKS</sequence>
<dbReference type="EnsemblMetazoa" id="tetur05g01460.1">
    <property type="protein sequence ID" value="tetur05g01460.1"/>
    <property type="gene ID" value="tetur05g01460"/>
</dbReference>
<keyword evidence="2" id="KW-0732">Signal</keyword>
<feature type="region of interest" description="Disordered" evidence="1">
    <location>
        <begin position="131"/>
        <end position="154"/>
    </location>
</feature>
<dbReference type="KEGG" id="tut:107360251"/>
<dbReference type="EMBL" id="CAEY01001565">
    <property type="status" value="NOT_ANNOTATED_CDS"/>
    <property type="molecule type" value="Genomic_DNA"/>
</dbReference>
<evidence type="ECO:0000313" key="4">
    <source>
        <dbReference type="Proteomes" id="UP000015104"/>
    </source>
</evidence>
<dbReference type="AlphaFoldDB" id="T1K462"/>
<dbReference type="HOGENOM" id="CLU_1572660_0_0_1"/>
<dbReference type="Proteomes" id="UP000015104">
    <property type="component" value="Unassembled WGS sequence"/>
</dbReference>
<evidence type="ECO:0000256" key="2">
    <source>
        <dbReference type="SAM" id="SignalP"/>
    </source>
</evidence>
<dbReference type="OrthoDB" id="10515283at2759"/>